<evidence type="ECO:0000256" key="4">
    <source>
        <dbReference type="ARBA" id="ARBA00022723"/>
    </source>
</evidence>
<dbReference type="SUPFAM" id="SSF53067">
    <property type="entry name" value="Actin-like ATPase domain"/>
    <property type="match status" value="2"/>
</dbReference>
<dbReference type="EC" id="2.7.2.1" evidence="9"/>
<name>A0A246KD14_BREDI</name>
<evidence type="ECO:0000313" key="16">
    <source>
        <dbReference type="Proteomes" id="UP000596117"/>
    </source>
</evidence>
<evidence type="ECO:0000256" key="9">
    <source>
        <dbReference type="HAMAP-Rule" id="MF_00020"/>
    </source>
</evidence>
<dbReference type="InterPro" id="IPR000890">
    <property type="entry name" value="Aliphatic_acid_kin_short-chain"/>
</dbReference>
<comment type="function">
    <text evidence="9">Catalyzes the formation of acetyl phosphate from acetate and ATP. Can also catalyze the reverse reaction.</text>
</comment>
<dbReference type="EMBL" id="CP066026">
    <property type="protein sequence ID" value="QQB87581.1"/>
    <property type="molecule type" value="Genomic_DNA"/>
</dbReference>
<keyword evidence="3 9" id="KW-0808">Transferase</keyword>
<evidence type="ECO:0000256" key="8">
    <source>
        <dbReference type="ARBA" id="ARBA00022842"/>
    </source>
</evidence>
<reference evidence="13 14" key="1">
    <citation type="submission" date="2018-06" db="EMBL/GenBank/DDBJ databases">
        <authorList>
            <consortium name="Pathogen Informatics"/>
            <person name="Doyle S."/>
        </authorList>
    </citation>
    <scope>NUCLEOTIDE SEQUENCE [LARGE SCALE GENOMIC DNA]</scope>
    <source>
        <strain evidence="13 14">NCTC11165</strain>
    </source>
</reference>
<accession>A0A246KD14</accession>
<dbReference type="GO" id="GO:0000287">
    <property type="term" value="F:magnesium ion binding"/>
    <property type="evidence" value="ECO:0007669"/>
    <property type="project" value="UniProtKB-UniRule"/>
</dbReference>
<dbReference type="GO" id="GO:0006083">
    <property type="term" value="P:acetate metabolic process"/>
    <property type="evidence" value="ECO:0007669"/>
    <property type="project" value="TreeGrafter"/>
</dbReference>
<evidence type="ECO:0000256" key="5">
    <source>
        <dbReference type="ARBA" id="ARBA00022741"/>
    </source>
</evidence>
<evidence type="ECO:0000313" key="12">
    <source>
        <dbReference type="EMBL" id="QQB87581.1"/>
    </source>
</evidence>
<comment type="catalytic activity">
    <reaction evidence="9">
        <text>acetate + ATP = acetyl phosphate + ADP</text>
        <dbReference type="Rhea" id="RHEA:11352"/>
        <dbReference type="ChEBI" id="CHEBI:22191"/>
        <dbReference type="ChEBI" id="CHEBI:30089"/>
        <dbReference type="ChEBI" id="CHEBI:30616"/>
        <dbReference type="ChEBI" id="CHEBI:456216"/>
        <dbReference type="EC" id="2.7.2.1"/>
    </reaction>
</comment>
<keyword evidence="6 9" id="KW-0418">Kinase</keyword>
<keyword evidence="2 9" id="KW-0963">Cytoplasm</keyword>
<protein>
    <recommendedName>
        <fullName evidence="9">Acetate kinase</fullName>
        <ecNumber evidence="9">2.7.2.1</ecNumber>
    </recommendedName>
    <alternativeName>
        <fullName evidence="9">Acetokinase</fullName>
    </alternativeName>
</protein>
<evidence type="ECO:0000256" key="3">
    <source>
        <dbReference type="ARBA" id="ARBA00022679"/>
    </source>
</evidence>
<evidence type="ECO:0000313" key="11">
    <source>
        <dbReference type="EMBL" id="QAT15036.1"/>
    </source>
</evidence>
<dbReference type="AlphaFoldDB" id="A0A246KD14"/>
<proteinExistence type="inferred from homology"/>
<evidence type="ECO:0000256" key="7">
    <source>
        <dbReference type="ARBA" id="ARBA00022840"/>
    </source>
</evidence>
<dbReference type="EMBL" id="UAQM01000047">
    <property type="protein sequence ID" value="SPU46573.1"/>
    <property type="molecule type" value="Genomic_DNA"/>
</dbReference>
<comment type="pathway">
    <text evidence="9">Metabolic intermediate biosynthesis; acetyl-CoA biosynthesis; acetyl-CoA from acetate: step 1/2.</text>
</comment>
<feature type="binding site" evidence="9">
    <location>
        <begin position="274"/>
        <end position="276"/>
    </location>
    <ligand>
        <name>ATP</name>
        <dbReference type="ChEBI" id="CHEBI:30616"/>
    </ligand>
</feature>
<dbReference type="PROSITE" id="PS01076">
    <property type="entry name" value="ACETATE_KINASE_2"/>
    <property type="match status" value="1"/>
</dbReference>
<feature type="active site" description="Proton donor/acceptor" evidence="9">
    <location>
        <position position="141"/>
    </location>
</feature>
<dbReference type="GO" id="GO:0005829">
    <property type="term" value="C:cytosol"/>
    <property type="evidence" value="ECO:0007669"/>
    <property type="project" value="TreeGrafter"/>
</dbReference>
<feature type="binding site" evidence="9">
    <location>
        <begin position="319"/>
        <end position="323"/>
    </location>
    <ligand>
        <name>ATP</name>
        <dbReference type="ChEBI" id="CHEBI:30616"/>
    </ligand>
</feature>
<evidence type="ECO:0000256" key="2">
    <source>
        <dbReference type="ARBA" id="ARBA00022490"/>
    </source>
</evidence>
<keyword evidence="5 9" id="KW-0547">Nucleotide-binding</keyword>
<evidence type="ECO:0000256" key="6">
    <source>
        <dbReference type="ARBA" id="ARBA00022777"/>
    </source>
</evidence>
<feature type="site" description="Transition state stabilizer" evidence="9">
    <location>
        <position position="172"/>
    </location>
</feature>
<evidence type="ECO:0000256" key="1">
    <source>
        <dbReference type="ARBA" id="ARBA00008748"/>
    </source>
</evidence>
<feature type="binding site" evidence="9">
    <location>
        <position position="15"/>
    </location>
    <ligand>
        <name>ATP</name>
        <dbReference type="ChEBI" id="CHEBI:30616"/>
    </ligand>
</feature>
<feature type="site" description="Transition state stabilizer" evidence="9">
    <location>
        <position position="232"/>
    </location>
</feature>
<comment type="subcellular location">
    <subcellularLocation>
        <location evidence="9">Cytoplasm</location>
    </subcellularLocation>
</comment>
<keyword evidence="7 9" id="KW-0067">ATP-binding</keyword>
<dbReference type="PANTHER" id="PTHR21060">
    <property type="entry name" value="ACETATE KINASE"/>
    <property type="match status" value="1"/>
</dbReference>
<reference evidence="12 16" key="3">
    <citation type="submission" date="2020-12" db="EMBL/GenBank/DDBJ databases">
        <title>FDA dAtabase for Regulatory Grade micrObial Sequences (FDA-ARGOS): Supporting development and validation of Infectious Disease Dx tests.</title>
        <authorList>
            <person name="Kerrigan L."/>
            <person name="Long C."/>
            <person name="Tallon L."/>
            <person name="Sadzewicz L."/>
            <person name="Zhao X."/>
            <person name="Boylan J."/>
            <person name="Ott S."/>
            <person name="Bowen H."/>
            <person name="Vavikolanu K."/>
            <person name="Mehta A."/>
            <person name="Aluvathingal J."/>
            <person name="Nadendla S."/>
            <person name="Yan Y."/>
            <person name="Sichtig H."/>
        </authorList>
    </citation>
    <scope>NUCLEOTIDE SEQUENCE [LARGE SCALE GENOMIC DNA]</scope>
    <source>
        <strain evidence="12 16">FDAARGOS_1026</strain>
    </source>
</reference>
<dbReference type="GO" id="GO:0008776">
    <property type="term" value="F:acetate kinase activity"/>
    <property type="evidence" value="ECO:0007669"/>
    <property type="project" value="UniProtKB-UniRule"/>
</dbReference>
<evidence type="ECO:0000313" key="14">
    <source>
        <dbReference type="Proteomes" id="UP000250358"/>
    </source>
</evidence>
<evidence type="ECO:0000313" key="13">
    <source>
        <dbReference type="EMBL" id="SPU46573.1"/>
    </source>
</evidence>
<keyword evidence="4 9" id="KW-0479">Metal-binding</keyword>
<dbReference type="Proteomes" id="UP000287388">
    <property type="component" value="Chromosome"/>
</dbReference>
<dbReference type="Gene3D" id="3.30.420.40">
    <property type="match status" value="2"/>
</dbReference>
<dbReference type="Pfam" id="PF00871">
    <property type="entry name" value="Acetate_kinase"/>
    <property type="match status" value="1"/>
</dbReference>
<dbReference type="GeneID" id="56577026"/>
<dbReference type="KEGG" id="bdm:EQG53_12055"/>
<dbReference type="HAMAP" id="MF_00020">
    <property type="entry name" value="Acetate_kinase"/>
    <property type="match status" value="1"/>
</dbReference>
<comment type="cofactor">
    <cofactor evidence="9">
        <name>Mg(2+)</name>
        <dbReference type="ChEBI" id="CHEBI:18420"/>
    </cofactor>
    <cofactor evidence="9">
        <name>Mn(2+)</name>
        <dbReference type="ChEBI" id="CHEBI:29035"/>
    </cofactor>
    <text evidence="9">Mg(2+). Can also accept Mn(2+).</text>
</comment>
<comment type="subunit">
    <text evidence="9">Homodimer.</text>
</comment>
<dbReference type="InterPro" id="IPR043129">
    <property type="entry name" value="ATPase_NBD"/>
</dbReference>
<dbReference type="GO" id="GO:0005524">
    <property type="term" value="F:ATP binding"/>
    <property type="evidence" value="ECO:0007669"/>
    <property type="project" value="UniProtKB-KW"/>
</dbReference>
<gene>
    <name evidence="9 13" type="primary">ackA</name>
    <name evidence="11" type="ORF">EQG53_12055</name>
    <name evidence="12" type="ORF">I6H83_10390</name>
    <name evidence="13" type="ORF">NCTC11165_02911</name>
</gene>
<dbReference type="InterPro" id="IPR004372">
    <property type="entry name" value="Ac/propionate_kinase"/>
</dbReference>
<feature type="binding site" evidence="9">
    <location>
        <position position="8"/>
    </location>
    <ligand>
        <name>Mg(2+)</name>
        <dbReference type="ChEBI" id="CHEBI:18420"/>
    </ligand>
</feature>
<feature type="binding site" evidence="9">
    <location>
        <position position="370"/>
    </location>
    <ligand>
        <name>Mg(2+)</name>
        <dbReference type="ChEBI" id="CHEBI:18420"/>
    </ligand>
</feature>
<dbReference type="RefSeq" id="WP_088491595.1">
    <property type="nucleotide sequence ID" value="NZ_BJNC01000014.1"/>
</dbReference>
<keyword evidence="8 9" id="KW-0460">Magnesium</keyword>
<dbReference type="UniPathway" id="UPA00340">
    <property type="reaction ID" value="UER00458"/>
</dbReference>
<dbReference type="PRINTS" id="PR00471">
    <property type="entry name" value="ACETATEKNASE"/>
</dbReference>
<feature type="binding site" evidence="9">
    <location>
        <begin position="199"/>
        <end position="203"/>
    </location>
    <ligand>
        <name>ATP</name>
        <dbReference type="ChEBI" id="CHEBI:30616"/>
    </ligand>
</feature>
<sequence length="386" mass="40225">MPFILALNSGSSTCKFGVFDQGPGGLAPCLRGRIEMHGEAPRLLSYDPAGAVLSDEPWPRTSAPDLLGWLEMRLPGPIAAVGHRVVHGGPRFCAATLVTEAVLAAVAALAPLAPLHQSQSLAGASALRAARPGLPQVLCFDTAFHAGHDPVVDRFALPRVWEARGLRRYGFHGLSYEYLAGRLAALDPPTAAGRVVAAHLGGGASLCALRDGRSIDTTMGATPLDGLVMATRCGSLDAGAVLYLLREGGLDADGLTDLLYRQSGLLGVSGLSGDMRDLLESREPAAREALDLYVHRAAREMAALAASLGGLDGLVFTAGVGENAPRIRAEICARLGWLGVRLDAAANERGAGRLNAADSAVAVWMIPTDEEVVIARQTAALLDLAE</sequence>
<dbReference type="EMBL" id="CP035093">
    <property type="protein sequence ID" value="QAT15036.1"/>
    <property type="molecule type" value="Genomic_DNA"/>
</dbReference>
<dbReference type="Proteomes" id="UP000250358">
    <property type="component" value="Unassembled WGS sequence"/>
</dbReference>
<dbReference type="Proteomes" id="UP000596117">
    <property type="component" value="Chromosome"/>
</dbReference>
<reference evidence="11 15" key="2">
    <citation type="submission" date="2019-01" db="EMBL/GenBank/DDBJ databases">
        <title>Brevundimonas diminuta Genome sequencing and assembly.</title>
        <authorList>
            <person name="Chen H."/>
        </authorList>
    </citation>
    <scope>NUCLEOTIDE SEQUENCE [LARGE SCALE GENOMIC DNA]</scope>
    <source>
        <strain evidence="11">ATCC</strain>
        <strain evidence="15">ATCC(B) 19146</strain>
    </source>
</reference>
<dbReference type="GO" id="GO:0006085">
    <property type="term" value="P:acetyl-CoA biosynthetic process"/>
    <property type="evidence" value="ECO:0007669"/>
    <property type="project" value="UniProtKB-UniRule"/>
</dbReference>
<dbReference type="InterPro" id="IPR023865">
    <property type="entry name" value="Aliphatic_acid_kinase_CS"/>
</dbReference>
<organism evidence="11 15">
    <name type="scientific">Brevundimonas diminuta</name>
    <name type="common">Pseudomonas diminuta</name>
    <dbReference type="NCBI Taxonomy" id="293"/>
    <lineage>
        <taxon>Bacteria</taxon>
        <taxon>Pseudomonadati</taxon>
        <taxon>Pseudomonadota</taxon>
        <taxon>Alphaproteobacteria</taxon>
        <taxon>Caulobacterales</taxon>
        <taxon>Caulobacteraceae</taxon>
        <taxon>Brevundimonas</taxon>
    </lineage>
</organism>
<keyword evidence="16" id="KW-1185">Reference proteome</keyword>
<evidence type="ECO:0000313" key="15">
    <source>
        <dbReference type="Proteomes" id="UP000287388"/>
    </source>
</evidence>
<evidence type="ECO:0000256" key="10">
    <source>
        <dbReference type="RuleBase" id="RU003835"/>
    </source>
</evidence>
<comment type="similarity">
    <text evidence="1 9 10">Belongs to the acetokinase family.</text>
</comment>
<dbReference type="NCBIfam" id="TIGR00016">
    <property type="entry name" value="ackA"/>
    <property type="match status" value="1"/>
</dbReference>
<dbReference type="PIRSF" id="PIRSF000722">
    <property type="entry name" value="Acetate_prop_kin"/>
    <property type="match status" value="1"/>
</dbReference>
<feature type="binding site" evidence="9">
    <location>
        <position position="84"/>
    </location>
    <ligand>
        <name>substrate</name>
    </ligand>
</feature>
<dbReference type="PANTHER" id="PTHR21060:SF21">
    <property type="entry name" value="ACETATE KINASE"/>
    <property type="match status" value="1"/>
</dbReference>
<dbReference type="PROSITE" id="PS01075">
    <property type="entry name" value="ACETATE_KINASE_1"/>
    <property type="match status" value="1"/>
</dbReference>